<gene>
    <name evidence="1" type="ORF">GCM10025876_36560</name>
</gene>
<proteinExistence type="predicted"/>
<evidence type="ECO:0000313" key="1">
    <source>
        <dbReference type="EMBL" id="GMA37452.1"/>
    </source>
</evidence>
<accession>A0ABQ6IHR0</accession>
<name>A0ABQ6IHR0_9MICO</name>
<protein>
    <submittedName>
        <fullName evidence="1">Uncharacterized protein</fullName>
    </submittedName>
</protein>
<dbReference type="EMBL" id="BSUN01000001">
    <property type="protein sequence ID" value="GMA37452.1"/>
    <property type="molecule type" value="Genomic_DNA"/>
</dbReference>
<dbReference type="Gene3D" id="2.160.20.60">
    <property type="entry name" value="Glutamate synthase, alpha subunit, C-terminal domain"/>
    <property type="match status" value="1"/>
</dbReference>
<comment type="caution">
    <text evidence="1">The sequence shown here is derived from an EMBL/GenBank/DDBJ whole genome shotgun (WGS) entry which is preliminary data.</text>
</comment>
<organism evidence="1 2">
    <name type="scientific">Demequina litorisediminis</name>
    <dbReference type="NCBI Taxonomy" id="1849022"/>
    <lineage>
        <taxon>Bacteria</taxon>
        <taxon>Bacillati</taxon>
        <taxon>Actinomycetota</taxon>
        <taxon>Actinomycetes</taxon>
        <taxon>Micrococcales</taxon>
        <taxon>Demequinaceae</taxon>
        <taxon>Demequina</taxon>
    </lineage>
</organism>
<dbReference type="SUPFAM" id="SSF69336">
    <property type="entry name" value="Alpha subunit of glutamate synthase, C-terminal domain"/>
    <property type="match status" value="1"/>
</dbReference>
<dbReference type="Proteomes" id="UP001157125">
    <property type="component" value="Unassembled WGS sequence"/>
</dbReference>
<reference evidence="2" key="1">
    <citation type="journal article" date="2019" name="Int. J. Syst. Evol. Microbiol.">
        <title>The Global Catalogue of Microorganisms (GCM) 10K type strain sequencing project: providing services to taxonomists for standard genome sequencing and annotation.</title>
        <authorList>
            <consortium name="The Broad Institute Genomics Platform"/>
            <consortium name="The Broad Institute Genome Sequencing Center for Infectious Disease"/>
            <person name="Wu L."/>
            <person name="Ma J."/>
        </authorList>
    </citation>
    <scope>NUCLEOTIDE SEQUENCE [LARGE SCALE GENOMIC DNA]</scope>
    <source>
        <strain evidence="2">NBRC 112299</strain>
    </source>
</reference>
<sequence length="74" mass="8317">MIVHSLLARHVEETESPRGRDLLTRWEEIKGRFTRVLPAQYARVREVLADLDASGGDLNAPGAWAEFLEVTSRG</sequence>
<keyword evidence="2" id="KW-1185">Reference proteome</keyword>
<dbReference type="InterPro" id="IPR036485">
    <property type="entry name" value="Glu_synth_asu_C_sf"/>
</dbReference>
<evidence type="ECO:0000313" key="2">
    <source>
        <dbReference type="Proteomes" id="UP001157125"/>
    </source>
</evidence>